<feature type="region of interest" description="Disordered" evidence="1">
    <location>
        <begin position="108"/>
        <end position="217"/>
    </location>
</feature>
<feature type="compositionally biased region" description="Polar residues" evidence="1">
    <location>
        <begin position="164"/>
        <end position="186"/>
    </location>
</feature>
<dbReference type="EMBL" id="OR769222">
    <property type="protein sequence ID" value="WQJ52911.1"/>
    <property type="molecule type" value="Genomic_DNA"/>
</dbReference>
<feature type="compositionally biased region" description="Basic and acidic residues" evidence="1">
    <location>
        <begin position="110"/>
        <end position="121"/>
    </location>
</feature>
<proteinExistence type="predicted"/>
<protein>
    <recommendedName>
        <fullName evidence="4">Lipoprotein</fullName>
    </recommendedName>
</protein>
<evidence type="ECO:0000313" key="2">
    <source>
        <dbReference type="EMBL" id="WQJ52911.1"/>
    </source>
</evidence>
<evidence type="ECO:0000256" key="1">
    <source>
        <dbReference type="SAM" id="MobiDB-lite"/>
    </source>
</evidence>
<sequence>MKTLKLFIFTIITLICFNLTSCSTYTYAQPAEVEIEPTEVTYTTVITYGVPYYIDGIVSYYKYRGLFYYPYYWHNHWYVHPYTHVQPHGFIHRPHHGFVPEHRWKRPAHFRHDNNPRHHGTDMYYRPHTRPNVKPDQHHPNVKPKGNRPSVTPNRPNARPNGYRPSSTRTTVTRGTAPVTRSVTHQRSTVNRSSSSRVGSTPASRGRSFSGARGGRR</sequence>
<accession>A0ABZ0Z171</accession>
<organism evidence="2 3">
    <name type="scientific">phage Lak_Megaphage_RVC_JS4_GC31</name>
    <dbReference type="NCBI Taxonomy" id="3109228"/>
    <lineage>
        <taxon>Viruses</taxon>
        <taxon>Duplodnaviria</taxon>
        <taxon>Heunggongvirae</taxon>
        <taxon>Uroviricota</taxon>
        <taxon>Caudoviricetes</taxon>
        <taxon>Caudoviricetes code 15 clade</taxon>
    </lineage>
</organism>
<keyword evidence="3" id="KW-1185">Reference proteome</keyword>
<feature type="compositionally biased region" description="Low complexity" evidence="1">
    <location>
        <begin position="187"/>
        <end position="211"/>
    </location>
</feature>
<dbReference type="Proteomes" id="UP001349343">
    <property type="component" value="Segment"/>
</dbReference>
<name>A0ABZ0Z171_9CAUD</name>
<evidence type="ECO:0008006" key="4">
    <source>
        <dbReference type="Google" id="ProtNLM"/>
    </source>
</evidence>
<evidence type="ECO:0000313" key="3">
    <source>
        <dbReference type="Proteomes" id="UP001349343"/>
    </source>
</evidence>
<reference evidence="2 3" key="1">
    <citation type="submission" date="2023-11" db="EMBL/GenBank/DDBJ databases">
        <authorList>
            <person name="Cook R."/>
            <person name="Crisci M."/>
            <person name="Pye H."/>
            <person name="Adriaenssens E."/>
            <person name="Santini J."/>
        </authorList>
    </citation>
    <scope>NUCLEOTIDE SEQUENCE [LARGE SCALE GENOMIC DNA]</scope>
    <source>
        <strain evidence="2">Lak_Megaphage_RVC_JS4_GC31</strain>
    </source>
</reference>